<evidence type="ECO:0000256" key="10">
    <source>
        <dbReference type="ARBA" id="ARBA00022676"/>
    </source>
</evidence>
<evidence type="ECO:0000256" key="17">
    <source>
        <dbReference type="ARBA" id="ARBA00024861"/>
    </source>
</evidence>
<dbReference type="Pfam" id="PF01634">
    <property type="entry name" value="HisG"/>
    <property type="match status" value="1"/>
</dbReference>
<gene>
    <name evidence="18" type="primary">hisG</name>
    <name evidence="21" type="ordered locus">Cphamn1_2223</name>
</gene>
<dbReference type="FunFam" id="3.30.70.120:FF:000002">
    <property type="entry name" value="ATP phosphoribosyltransferase"/>
    <property type="match status" value="1"/>
</dbReference>
<evidence type="ECO:0000313" key="21">
    <source>
        <dbReference type="EMBL" id="ACE05128.1"/>
    </source>
</evidence>
<comment type="pathway">
    <text evidence="4 18">Amino-acid biosynthesis; L-histidine biosynthesis; L-histidine from 5-phospho-alpha-D-ribose 1-diphosphate: step 1/9.</text>
</comment>
<organism evidence="21">
    <name type="scientific">Chlorobium phaeobacteroides (strain BS1)</name>
    <dbReference type="NCBI Taxonomy" id="331678"/>
    <lineage>
        <taxon>Bacteria</taxon>
        <taxon>Pseudomonadati</taxon>
        <taxon>Chlorobiota</taxon>
        <taxon>Chlorobiia</taxon>
        <taxon>Chlorobiales</taxon>
        <taxon>Chlorobiaceae</taxon>
        <taxon>Chlorobium/Pelodictyon group</taxon>
        <taxon>Chlorobium</taxon>
    </lineage>
</organism>
<dbReference type="PANTHER" id="PTHR21403">
    <property type="entry name" value="ATP PHOSPHORIBOSYLTRANSFERASE ATP-PRTASE"/>
    <property type="match status" value="1"/>
</dbReference>
<dbReference type="Gene3D" id="3.40.190.10">
    <property type="entry name" value="Periplasmic binding protein-like II"/>
    <property type="match status" value="2"/>
</dbReference>
<dbReference type="CDD" id="cd13593">
    <property type="entry name" value="PBP2_HisGL3"/>
    <property type="match status" value="1"/>
</dbReference>
<dbReference type="HAMAP" id="MF_00079">
    <property type="entry name" value="HisG_Long"/>
    <property type="match status" value="1"/>
</dbReference>
<comment type="function">
    <text evidence="17 18">Catalyzes the condensation of ATP and 5-phosphoribose 1-diphosphate to form N'-(5'-phosphoribosyl)-ATP (PR-ATP). Has a crucial role in the pathway because the rate of histidine biosynthesis seems to be controlled primarily by regulation of HisG enzymatic activity.</text>
</comment>
<keyword evidence="15 18" id="KW-0460">Magnesium</keyword>
<dbReference type="InterPro" id="IPR020621">
    <property type="entry name" value="ATP-PRT_HisG_long"/>
</dbReference>
<dbReference type="NCBIfam" id="TIGR03455">
    <property type="entry name" value="HisG_C-term"/>
    <property type="match status" value="1"/>
</dbReference>
<keyword evidence="11 18" id="KW-0808">Transferase</keyword>
<dbReference type="HOGENOM" id="CLU_038115_1_1_10"/>
<dbReference type="NCBIfam" id="TIGR00070">
    <property type="entry name" value="hisG"/>
    <property type="match status" value="1"/>
</dbReference>
<dbReference type="Pfam" id="PF08029">
    <property type="entry name" value="HisG_C"/>
    <property type="match status" value="1"/>
</dbReference>
<dbReference type="SUPFAM" id="SSF54913">
    <property type="entry name" value="GlnB-like"/>
    <property type="match status" value="1"/>
</dbReference>
<evidence type="ECO:0000256" key="4">
    <source>
        <dbReference type="ARBA" id="ARBA00004667"/>
    </source>
</evidence>
<dbReference type="GO" id="GO:0000105">
    <property type="term" value="P:L-histidine biosynthetic process"/>
    <property type="evidence" value="ECO:0007669"/>
    <property type="project" value="UniProtKB-UniRule"/>
</dbReference>
<dbReference type="GO" id="GO:0005737">
    <property type="term" value="C:cytoplasm"/>
    <property type="evidence" value="ECO:0007669"/>
    <property type="project" value="UniProtKB-SubCell"/>
</dbReference>
<evidence type="ECO:0000256" key="2">
    <source>
        <dbReference type="ARBA" id="ARBA00001946"/>
    </source>
</evidence>
<evidence type="ECO:0000256" key="15">
    <source>
        <dbReference type="ARBA" id="ARBA00022842"/>
    </source>
</evidence>
<dbReference type="KEGG" id="cpb:Cphamn1_2223"/>
<reference evidence="21" key="1">
    <citation type="submission" date="2008-06" db="EMBL/GenBank/DDBJ databases">
        <title>Complete sequence of Chlorobium phaeobacteroides BS1.</title>
        <authorList>
            <consortium name="US DOE Joint Genome Institute"/>
            <person name="Lucas S."/>
            <person name="Copeland A."/>
            <person name="Lapidus A."/>
            <person name="Glavina del Rio T."/>
            <person name="Dalin E."/>
            <person name="Tice H."/>
            <person name="Bruce D."/>
            <person name="Goodwin L."/>
            <person name="Pitluck S."/>
            <person name="Schmutz J."/>
            <person name="Larimer F."/>
            <person name="Land M."/>
            <person name="Hauser L."/>
            <person name="Kyrpides N."/>
            <person name="Ovchinnikova G."/>
            <person name="Li T."/>
            <person name="Liu Z."/>
            <person name="Zhao F."/>
            <person name="Overmann J."/>
            <person name="Bryant D.A."/>
            <person name="Richardson P."/>
        </authorList>
    </citation>
    <scope>NUCLEOTIDE SEQUENCE [LARGE SCALE GENOMIC DNA]</scope>
    <source>
        <strain evidence="21">BS1</strain>
    </source>
</reference>
<dbReference type="InterPro" id="IPR015867">
    <property type="entry name" value="N-reg_PII/ATP_PRibTrfase_C"/>
</dbReference>
<keyword evidence="9 18" id="KW-0028">Amino-acid biosynthesis</keyword>
<evidence type="ECO:0000256" key="3">
    <source>
        <dbReference type="ARBA" id="ARBA00004496"/>
    </source>
</evidence>
<evidence type="ECO:0000256" key="5">
    <source>
        <dbReference type="ARBA" id="ARBA00007955"/>
    </source>
</evidence>
<comment type="similarity">
    <text evidence="5 18">Belongs to the ATP phosphoribosyltransferase family. Long subfamily.</text>
</comment>
<dbReference type="GO" id="GO:0005524">
    <property type="term" value="F:ATP binding"/>
    <property type="evidence" value="ECO:0007669"/>
    <property type="project" value="UniProtKB-KW"/>
</dbReference>
<dbReference type="EC" id="2.4.2.17" evidence="6 18"/>
<keyword evidence="10 18" id="KW-0328">Glycosyltransferase</keyword>
<sequence>MRTMSVSENILKVGLPKGSLQDSTLELFARAGFHFSVKSRSYFPSIDDDELEAILIRAQEMAHYVELGAFDVGLTGKDWIIETDADVVEVSDLVYSKASMRPVRWVLAVPESSSIQSVKDLEGKHIATEVVGITNKYLEENGVSAHVEFSWGATEVKPPELADAIVEVTETGSSLRANKLRIVDVLLESNTKLIANKDSWNDPWKREKIENMAMLLQGAINAQGKVGLKMNAPKASLAKITTLIPALRQPTVSHLADENWVALEVIVEEKVVRSVIPDLKRAGAEGIFEYSISKLID</sequence>
<dbReference type="InterPro" id="IPR001348">
    <property type="entry name" value="ATP_PRibTrfase_HisG"/>
</dbReference>
<comment type="cofactor">
    <cofactor evidence="2 18">
        <name>Mg(2+)</name>
        <dbReference type="ChEBI" id="CHEBI:18420"/>
    </cofactor>
</comment>
<dbReference type="AlphaFoldDB" id="B3ENN9"/>
<accession>B3ENN9</accession>
<evidence type="ECO:0000256" key="8">
    <source>
        <dbReference type="ARBA" id="ARBA00022490"/>
    </source>
</evidence>
<dbReference type="Gene3D" id="3.30.70.120">
    <property type="match status" value="1"/>
</dbReference>
<evidence type="ECO:0000256" key="9">
    <source>
        <dbReference type="ARBA" id="ARBA00022605"/>
    </source>
</evidence>
<evidence type="ECO:0000256" key="6">
    <source>
        <dbReference type="ARBA" id="ARBA00011946"/>
    </source>
</evidence>
<dbReference type="InterPro" id="IPR013115">
    <property type="entry name" value="HisG_C"/>
</dbReference>
<keyword evidence="16 18" id="KW-0368">Histidine biosynthesis</keyword>
<protein>
    <recommendedName>
        <fullName evidence="7 18">ATP phosphoribosyltransferase</fullName>
        <shortName evidence="18">ATP-PRT</shortName>
        <shortName evidence="18">ATP-PRTase</shortName>
        <ecNumber evidence="6 18">2.4.2.17</ecNumber>
    </recommendedName>
</protein>
<keyword evidence="13 18" id="KW-0547">Nucleotide-binding</keyword>
<evidence type="ECO:0000256" key="16">
    <source>
        <dbReference type="ARBA" id="ARBA00023102"/>
    </source>
</evidence>
<dbReference type="UniPathway" id="UPA00031">
    <property type="reaction ID" value="UER00006"/>
</dbReference>
<dbReference type="STRING" id="331678.Cphamn1_2223"/>
<proteinExistence type="inferred from homology"/>
<comment type="catalytic activity">
    <reaction evidence="1 18">
        <text>1-(5-phospho-beta-D-ribosyl)-ATP + diphosphate = 5-phospho-alpha-D-ribose 1-diphosphate + ATP</text>
        <dbReference type="Rhea" id="RHEA:18473"/>
        <dbReference type="ChEBI" id="CHEBI:30616"/>
        <dbReference type="ChEBI" id="CHEBI:33019"/>
        <dbReference type="ChEBI" id="CHEBI:58017"/>
        <dbReference type="ChEBI" id="CHEBI:73183"/>
        <dbReference type="EC" id="2.4.2.17"/>
    </reaction>
</comment>
<dbReference type="GO" id="GO:0000287">
    <property type="term" value="F:magnesium ion binding"/>
    <property type="evidence" value="ECO:0007669"/>
    <property type="project" value="UniProtKB-UniRule"/>
</dbReference>
<evidence type="ECO:0000256" key="18">
    <source>
        <dbReference type="HAMAP-Rule" id="MF_00079"/>
    </source>
</evidence>
<dbReference type="PANTHER" id="PTHR21403:SF10">
    <property type="entry name" value="ATP PHOSPHORIBOSYLTRANSFERASE"/>
    <property type="match status" value="1"/>
</dbReference>
<evidence type="ECO:0000259" key="20">
    <source>
        <dbReference type="Pfam" id="PF08029"/>
    </source>
</evidence>
<feature type="domain" description="Histidine biosynthesis HisG C-terminal" evidence="20">
    <location>
        <begin position="222"/>
        <end position="294"/>
    </location>
</feature>
<name>B3ENN9_CHLPB</name>
<dbReference type="InterPro" id="IPR011322">
    <property type="entry name" value="N-reg_PII-like_a/b"/>
</dbReference>
<evidence type="ECO:0000259" key="19">
    <source>
        <dbReference type="Pfam" id="PF01634"/>
    </source>
</evidence>
<evidence type="ECO:0000256" key="12">
    <source>
        <dbReference type="ARBA" id="ARBA00022723"/>
    </source>
</evidence>
<dbReference type="EMBL" id="CP001101">
    <property type="protein sequence ID" value="ACE05128.1"/>
    <property type="molecule type" value="Genomic_DNA"/>
</dbReference>
<dbReference type="InterPro" id="IPR013820">
    <property type="entry name" value="ATP_PRibTrfase_cat"/>
</dbReference>
<dbReference type="GO" id="GO:0003879">
    <property type="term" value="F:ATP phosphoribosyltransferase activity"/>
    <property type="evidence" value="ECO:0007669"/>
    <property type="project" value="UniProtKB-UniRule"/>
</dbReference>
<keyword evidence="8 18" id="KW-0963">Cytoplasm</keyword>
<evidence type="ECO:0000256" key="13">
    <source>
        <dbReference type="ARBA" id="ARBA00022741"/>
    </source>
</evidence>
<evidence type="ECO:0000256" key="14">
    <source>
        <dbReference type="ARBA" id="ARBA00022840"/>
    </source>
</evidence>
<dbReference type="SUPFAM" id="SSF53850">
    <property type="entry name" value="Periplasmic binding protein-like II"/>
    <property type="match status" value="1"/>
</dbReference>
<keyword evidence="12 18" id="KW-0479">Metal-binding</keyword>
<evidence type="ECO:0000256" key="11">
    <source>
        <dbReference type="ARBA" id="ARBA00022679"/>
    </source>
</evidence>
<evidence type="ECO:0000256" key="1">
    <source>
        <dbReference type="ARBA" id="ARBA00000915"/>
    </source>
</evidence>
<keyword evidence="14 18" id="KW-0067">ATP-binding</keyword>
<feature type="domain" description="ATP phosphoribosyltransferase catalytic" evidence="19">
    <location>
        <begin position="57"/>
        <end position="217"/>
    </location>
</feature>
<comment type="activity regulation">
    <text evidence="18">Feedback inhibited by histidine.</text>
</comment>
<evidence type="ECO:0000256" key="7">
    <source>
        <dbReference type="ARBA" id="ARBA00020998"/>
    </source>
</evidence>
<dbReference type="eggNOG" id="COG0040">
    <property type="taxonomic scope" value="Bacteria"/>
</dbReference>
<comment type="subcellular location">
    <subcellularLocation>
        <location evidence="3 18">Cytoplasm</location>
    </subcellularLocation>
</comment>